<feature type="transmembrane region" description="Helical" evidence="6">
    <location>
        <begin position="1212"/>
        <end position="1229"/>
    </location>
</feature>
<dbReference type="PRINTS" id="PR00689">
    <property type="entry name" value="ACOABINDINGP"/>
</dbReference>
<comment type="subcellular location">
    <subcellularLocation>
        <location evidence="1 6">Membrane</location>
        <topology evidence="1 6">Multi-pass membrane protein</topology>
    </subcellularLocation>
</comment>
<dbReference type="InterPro" id="IPR007735">
    <property type="entry name" value="Pecanex_C"/>
</dbReference>
<feature type="domain" description="ACB" evidence="8">
    <location>
        <begin position="2129"/>
        <end position="2215"/>
    </location>
</feature>
<feature type="region of interest" description="Disordered" evidence="7">
    <location>
        <begin position="392"/>
        <end position="478"/>
    </location>
</feature>
<feature type="transmembrane region" description="Helical" evidence="6">
    <location>
        <begin position="1031"/>
        <end position="1049"/>
    </location>
</feature>
<sequence>MTVTTHIAEIFRQGIWASLTGGWYYEPTSTPICNIIHIYLWIILLIVPLFLGFYTEFNGFPFYLVIGYAVFIAVLFSVIKLIVAYFHMLFDTTDPVIVTKQAREVEDSEDTANNVEASSGFDHSDRFEMIELRELREAAATAISRHHRTASSSHGTSRRSSSSRRGDEPWVGSTRERRIRLENIGAGTTSGPPSGGWIGTQEEEIIEEDGKQEKEDETDAEVERVFRDKENLELTEGESSHIKPFNAMTTESLPSLRKMSEPSSSRKSRIDSETRKFSSDANLMSEKHDDNEPSTSSDTKTKVLRYNKDIDSDRFEEKRSILETLVDDVIEEEEHCDEQQATLAATDNVVELAEEPTEADADSDAQRLYNEDGSSAESLECLKWRYEGGHLTEDEYREQVSKRLILPTQPKKRTAKKPKSGPEGGRSKSTGSRSGQRPTTATKRKRPSEDVRDLSLTHHRVSTSQEGPSTSRSDESNSDFKIEITRFLEELIDKHPETLDAIESVRLSRLNRADQAGTSRRPERSPDRSRYHLADKAHVASGHEDTSEGAIHSFQDEHGNWWTYTFDEHGVGTAQALGSGRTLRKLMEKEQAAQRKNKSSSSEEESADDRSAGTSNLPGPSTSGQGQHSQSSGGRRSWRGTPIPAQMNQARDRAASSSSNESFTYIPQVPAAIFHGPFYGPTITNVPRGGRAHSVSFGSVASRLRAAIRHNSDERSGSELEEIVSSMTGNREHHPRGRGHADSAGTDVASGLSTTAGGAGGATSRFRFLQEMAVPSAATLASAAAASLHFSSSTTRRNSSIKKSYYYKMRLFPSASKRLKIKMDRLSLAALFDRNRHITSAIFDVILATLVSVLGSLLLATGIFFDLPLFFLCFTIAGSQFSLLKSVQPDAASPIHGFNWLVAYSRPFYFCLLATALLFIHHFCPNPHDIPWNFNVYRWNLTSWSMILVSFRDVVATCLTFLPIAFTIGWLPQITTLLQHVLEQIEMNVFGGTASIGIASSAIQVTKSLFAYAALIIMCRFAHHVDSSSTQNLAFSAFLASAVGISYFLSRFSSNHHLNWLLVKSSIPLVHFNNLNEDSGSKESALPSDILYTIRLRGLCDILIAVLYAILAFALHTTSIFSTTQPYFTIISMSICVFFGIINHYFYNQLRIHNPWKIIANPILRSFEWSEFESVNAARLMTFEVLHIHMCFIERVILYPLVVLSFATECGWALPAKVILLPLICMRILRGGYSHPQLLYSPLAFSLIFCVADSGSGLPFGILKGVSCWSLMPLVLYISVVLYPKWLEFYLKLQFVLSYVAPWQISWGSAFHAFAQPFAVPHSALVAIQAFFSSLISAPLNPFLGSSFFTISYVRPVKFWERDYNTKRADASNTRLAFQFDRGAMVDDSNLNAIFYEHLTRSLQKSLAGDLAMGRWATSVQAGDCFILASFYLNCLVHIVEVGNGMVTFQLRGLEFRGTYCHQREVEAISEDLPESGFWLNCPCRFFPAILTMANSWSLRWLAWEVVSSKYIIEGYSITDNSAVNLLQVHELRRLLVSLYVKCIIYFAITSSRLTNWMDDEEFKAVMDEVHNPHYTDSDHMFCSANDEDYDITQGGISRSSFMDIYSTWIMLCLHRRNTEYPNEELDSDRVATLCLMLSLIGRRALGTAAFNRHSNAAESFLYGLHALFKGDFRITSSKDEWIFHDMELLRSVIAPAVKMALKLHQDHFANSDDLDESSSLYDLITSHQKNIFISHEQDPAWREAILANAPSLLALRHVYDEGQDDYKIIMLNRMQLNMRVIKLNRECVRAFWAGQQQELIFLRNRNPERGSIQNARQVLRNMINSSADQPVGYPIYVSPLTTSFVDTHPDWKRPSVSPLTLTRFYSFFVGIITSLRSHLGFSGSSSLGGGACGMPAGKATTSGGATTNIPTGAEDPPPPPPPPPPQRQEECQQQQQQPIQQQPGHKKQASIVTMQSDGGTKVTLTRDSTENVAPPPTTDPVVEENLECSCDLEEAIASTKPEDEHWVGQWMQITDCEQVFKCLNEPLKSTGEPLVVWPDERIRQISGRNSWCAQPLNGMYGKVIYCWEPNHLDRKKRSHIGQTIYLIAIAAMPNCLVPVGEKGCKILQKNQIPPITLDAAEHMMKATLETIDQEMLQASQINSEPTEQEKLQFYGLYKQAIHGDIPSSDKYPIPEDAFDLKKYRVWESQKGKSNEKCKREYVTLAEEMIRKYKRKIIRTKWNSEVWSVDY</sequence>
<feature type="compositionally biased region" description="Polar residues" evidence="7">
    <location>
        <begin position="462"/>
        <end position="471"/>
    </location>
</feature>
<feature type="compositionally biased region" description="Basic and acidic residues" evidence="7">
    <location>
        <begin position="268"/>
        <end position="278"/>
    </location>
</feature>
<evidence type="ECO:0000256" key="2">
    <source>
        <dbReference type="ARBA" id="ARBA00010170"/>
    </source>
</evidence>
<keyword evidence="10" id="KW-1185">Reference proteome</keyword>
<feature type="compositionally biased region" description="Pro residues" evidence="7">
    <location>
        <begin position="1916"/>
        <end position="1927"/>
    </location>
</feature>
<feature type="compositionally biased region" description="Basic residues" evidence="7">
    <location>
        <begin position="410"/>
        <end position="419"/>
    </location>
</feature>
<feature type="region of interest" description="Disordered" evidence="7">
    <location>
        <begin position="143"/>
        <end position="199"/>
    </location>
</feature>
<dbReference type="InterPro" id="IPR035984">
    <property type="entry name" value="Acyl-CoA-binding_sf"/>
</dbReference>
<feature type="compositionally biased region" description="Basic and acidic residues" evidence="7">
    <location>
        <begin position="164"/>
        <end position="181"/>
    </location>
</feature>
<feature type="transmembrane region" description="Helical" evidence="6">
    <location>
        <begin position="35"/>
        <end position="54"/>
    </location>
</feature>
<feature type="compositionally biased region" description="Basic and acidic residues" evidence="7">
    <location>
        <begin position="447"/>
        <end position="456"/>
    </location>
</feature>
<feature type="transmembrane region" description="Helical" evidence="6">
    <location>
        <begin position="1102"/>
        <end position="1121"/>
    </location>
</feature>
<gene>
    <name evidence="9" type="ORF">WR25_13275</name>
</gene>
<dbReference type="PANTHER" id="PTHR12372">
    <property type="entry name" value="PECANEX"/>
    <property type="match status" value="1"/>
</dbReference>
<feature type="transmembrane region" description="Helical" evidence="6">
    <location>
        <begin position="1262"/>
        <end position="1283"/>
    </location>
</feature>
<evidence type="ECO:0000256" key="1">
    <source>
        <dbReference type="ARBA" id="ARBA00004141"/>
    </source>
</evidence>
<feature type="compositionally biased region" description="Low complexity" evidence="7">
    <location>
        <begin position="1898"/>
        <end position="1908"/>
    </location>
</feature>
<feature type="compositionally biased region" description="Low complexity" evidence="7">
    <location>
        <begin position="618"/>
        <end position="642"/>
    </location>
</feature>
<feature type="region of interest" description="Disordered" evidence="7">
    <location>
        <begin position="231"/>
        <end position="302"/>
    </location>
</feature>
<evidence type="ECO:0000256" key="7">
    <source>
        <dbReference type="SAM" id="MobiDB-lite"/>
    </source>
</evidence>
<dbReference type="Pfam" id="PF05041">
    <property type="entry name" value="Pecanex_C"/>
    <property type="match status" value="1"/>
</dbReference>
<dbReference type="GO" id="GO:0000062">
    <property type="term" value="F:fatty-acyl-CoA binding"/>
    <property type="evidence" value="ECO:0007669"/>
    <property type="project" value="InterPro"/>
</dbReference>
<evidence type="ECO:0000313" key="10">
    <source>
        <dbReference type="Proteomes" id="UP000218231"/>
    </source>
</evidence>
<reference evidence="9 10" key="1">
    <citation type="journal article" date="2017" name="Curr. Biol.">
        <title>Genome architecture and evolution of a unichromosomal asexual nematode.</title>
        <authorList>
            <person name="Fradin H."/>
            <person name="Zegar C."/>
            <person name="Gutwein M."/>
            <person name="Lucas J."/>
            <person name="Kovtun M."/>
            <person name="Corcoran D."/>
            <person name="Baugh L.R."/>
            <person name="Kiontke K."/>
            <person name="Gunsalus K."/>
            <person name="Fitch D.H."/>
            <person name="Piano F."/>
        </authorList>
    </citation>
    <scope>NUCLEOTIDE SEQUENCE [LARGE SCALE GENOMIC DNA]</scope>
    <source>
        <strain evidence="9">PF1309</strain>
    </source>
</reference>
<dbReference type="GO" id="GO:0005783">
    <property type="term" value="C:endoplasmic reticulum"/>
    <property type="evidence" value="ECO:0007669"/>
    <property type="project" value="TreeGrafter"/>
</dbReference>
<name>A0A2A2LX99_9BILA</name>
<feature type="region of interest" description="Disordered" evidence="7">
    <location>
        <begin position="588"/>
        <end position="642"/>
    </location>
</feature>
<keyword evidence="4 6" id="KW-1133">Transmembrane helix</keyword>
<protein>
    <recommendedName>
        <fullName evidence="6">Pecanex-like protein</fullName>
    </recommendedName>
</protein>
<dbReference type="InterPro" id="IPR000582">
    <property type="entry name" value="Acyl-CoA-binding_protein"/>
</dbReference>
<accession>A0A2A2LX99</accession>
<feature type="transmembrane region" description="Helical" evidence="6">
    <location>
        <begin position="944"/>
        <end position="971"/>
    </location>
</feature>
<dbReference type="SUPFAM" id="SSF47027">
    <property type="entry name" value="Acyl-CoA binding protein"/>
    <property type="match status" value="1"/>
</dbReference>
<organism evidence="9 10">
    <name type="scientific">Diploscapter pachys</name>
    <dbReference type="NCBI Taxonomy" id="2018661"/>
    <lineage>
        <taxon>Eukaryota</taxon>
        <taxon>Metazoa</taxon>
        <taxon>Ecdysozoa</taxon>
        <taxon>Nematoda</taxon>
        <taxon>Chromadorea</taxon>
        <taxon>Rhabditida</taxon>
        <taxon>Rhabditina</taxon>
        <taxon>Rhabditomorpha</taxon>
        <taxon>Rhabditoidea</taxon>
        <taxon>Rhabditidae</taxon>
        <taxon>Diploscapter</taxon>
    </lineage>
</organism>
<keyword evidence="5 6" id="KW-0472">Membrane</keyword>
<feature type="region of interest" description="Disordered" evidence="7">
    <location>
        <begin position="513"/>
        <end position="532"/>
    </location>
</feature>
<evidence type="ECO:0000313" key="9">
    <source>
        <dbReference type="EMBL" id="PAV90605.1"/>
    </source>
</evidence>
<feature type="compositionally biased region" description="Low complexity" evidence="7">
    <location>
        <begin position="150"/>
        <end position="160"/>
    </location>
</feature>
<feature type="transmembrane region" description="Helical" evidence="6">
    <location>
        <begin position="869"/>
        <end position="887"/>
    </location>
</feature>
<feature type="transmembrane region" description="Helical" evidence="6">
    <location>
        <begin position="1238"/>
        <end position="1256"/>
    </location>
</feature>
<dbReference type="OrthoDB" id="10037631at2759"/>
<dbReference type="GO" id="GO:0016020">
    <property type="term" value="C:membrane"/>
    <property type="evidence" value="ECO:0007669"/>
    <property type="project" value="UniProtKB-SubCell"/>
</dbReference>
<dbReference type="Proteomes" id="UP000218231">
    <property type="component" value="Unassembled WGS sequence"/>
</dbReference>
<dbReference type="Gene3D" id="1.20.80.10">
    <property type="match status" value="1"/>
</dbReference>
<dbReference type="PROSITE" id="PS51228">
    <property type="entry name" value="ACB_2"/>
    <property type="match status" value="1"/>
</dbReference>
<evidence type="ECO:0000256" key="4">
    <source>
        <dbReference type="ARBA" id="ARBA00022989"/>
    </source>
</evidence>
<feature type="region of interest" description="Disordered" evidence="7">
    <location>
        <begin position="709"/>
        <end position="756"/>
    </location>
</feature>
<feature type="compositionally biased region" description="Acidic residues" evidence="7">
    <location>
        <begin position="352"/>
        <end position="363"/>
    </location>
</feature>
<evidence type="ECO:0000256" key="6">
    <source>
        <dbReference type="RuleBase" id="RU367089"/>
    </source>
</evidence>
<feature type="transmembrane region" description="Helical" evidence="6">
    <location>
        <begin position="60"/>
        <end position="83"/>
    </location>
</feature>
<dbReference type="InterPro" id="IPR014352">
    <property type="entry name" value="FERM/acyl-CoA-bd_prot_sf"/>
</dbReference>
<proteinExistence type="inferred from homology"/>
<feature type="compositionally biased region" description="Low complexity" evidence="7">
    <location>
        <begin position="427"/>
        <end position="437"/>
    </location>
</feature>
<feature type="region of interest" description="Disordered" evidence="7">
    <location>
        <begin position="1898"/>
        <end position="1983"/>
    </location>
</feature>
<dbReference type="EMBL" id="LIAE01006366">
    <property type="protein sequence ID" value="PAV90605.1"/>
    <property type="molecule type" value="Genomic_DNA"/>
</dbReference>
<feature type="compositionally biased region" description="Basic and acidic residues" evidence="7">
    <location>
        <begin position="520"/>
        <end position="532"/>
    </location>
</feature>
<evidence type="ECO:0000259" key="8">
    <source>
        <dbReference type="PROSITE" id="PS51228"/>
    </source>
</evidence>
<dbReference type="InterPro" id="IPR039797">
    <property type="entry name" value="Pecanex"/>
</dbReference>
<evidence type="ECO:0000256" key="5">
    <source>
        <dbReference type="ARBA" id="ARBA00023136"/>
    </source>
</evidence>
<feature type="compositionally biased region" description="Low complexity" evidence="7">
    <location>
        <begin position="1932"/>
        <end position="1944"/>
    </location>
</feature>
<feature type="region of interest" description="Disordered" evidence="7">
    <location>
        <begin position="342"/>
        <end position="375"/>
    </location>
</feature>
<comment type="caution">
    <text evidence="9">The sequence shown here is derived from an EMBL/GenBank/DDBJ whole genome shotgun (WGS) entry which is preliminary data.</text>
</comment>
<dbReference type="GO" id="GO:0007029">
    <property type="term" value="P:endoplasmic reticulum organization"/>
    <property type="evidence" value="ECO:0007669"/>
    <property type="project" value="TreeGrafter"/>
</dbReference>
<comment type="similarity">
    <text evidence="2 6">Belongs to the pecanex family.</text>
</comment>
<feature type="transmembrane region" description="Helical" evidence="6">
    <location>
        <begin position="841"/>
        <end position="863"/>
    </location>
</feature>
<feature type="compositionally biased region" description="Basic and acidic residues" evidence="7">
    <location>
        <begin position="392"/>
        <end position="401"/>
    </location>
</feature>
<feature type="transmembrane region" description="Helical" evidence="6">
    <location>
        <begin position="1127"/>
        <end position="1147"/>
    </location>
</feature>
<evidence type="ECO:0000256" key="3">
    <source>
        <dbReference type="ARBA" id="ARBA00022692"/>
    </source>
</evidence>
<keyword evidence="3 6" id="KW-0812">Transmembrane</keyword>
<dbReference type="PANTHER" id="PTHR12372:SF7">
    <property type="entry name" value="PROTEIN PECANEX"/>
    <property type="match status" value="1"/>
</dbReference>
<feature type="compositionally biased region" description="Polar residues" evidence="7">
    <location>
        <begin position="1951"/>
        <end position="1967"/>
    </location>
</feature>
<feature type="transmembrane region" description="Helical" evidence="6">
    <location>
        <begin position="908"/>
        <end position="924"/>
    </location>
</feature>
<dbReference type="Pfam" id="PF00887">
    <property type="entry name" value="ACBP"/>
    <property type="match status" value="1"/>
</dbReference>